<dbReference type="GO" id="GO:0016301">
    <property type="term" value="F:kinase activity"/>
    <property type="evidence" value="ECO:0007669"/>
    <property type="project" value="UniProtKB-KW"/>
</dbReference>
<reference evidence="3" key="1">
    <citation type="submission" date="2016-10" db="EMBL/GenBank/DDBJ databases">
        <authorList>
            <person name="Varghese N."/>
            <person name="Submissions S."/>
        </authorList>
    </citation>
    <scope>NUCLEOTIDE SEQUENCE [LARGE SCALE GENOMIC DNA]</scope>
    <source>
        <strain evidence="3">DSM 45843</strain>
    </source>
</reference>
<dbReference type="SUPFAM" id="SSF53067">
    <property type="entry name" value="Actin-like ATPase domain"/>
    <property type="match status" value="1"/>
</dbReference>
<gene>
    <name evidence="2" type="ORF">SAMN05660199_04238</name>
</gene>
<sequence>MILPVPLAGPTAYPARVQGFGVDVGGSGIKGCLVDLDRGELIGERVRIPTPQPALPDSVCDVIGEVVGQFDWQGRVGVTYPGVMKSGVAYTAANMDASWIGTDMAKAVETRVPGTVQTLNDADAAGLAEMAFGAGKGQRGLVLMLTFGTGIGSALFIDGQLVPNTELGHIEVDGKDGEKAASAAAREREELSYPDWAKRVDRYLDTLERGIWPDLIVVGGGVSKKAHKWVPLLSTRTPVVPAQLLNDAGIVGAALAAEQRIGQ</sequence>
<keyword evidence="3" id="KW-1185">Reference proteome</keyword>
<dbReference type="Proteomes" id="UP000199088">
    <property type="component" value="Unassembled WGS sequence"/>
</dbReference>
<dbReference type="Gene3D" id="3.30.420.40">
    <property type="match status" value="2"/>
</dbReference>
<keyword evidence="2" id="KW-0808">Transferase</keyword>
<dbReference type="PANTHER" id="PTHR18964">
    <property type="entry name" value="ROK (REPRESSOR, ORF, KINASE) FAMILY"/>
    <property type="match status" value="1"/>
</dbReference>
<evidence type="ECO:0000313" key="2">
    <source>
        <dbReference type="EMBL" id="SDP56164.1"/>
    </source>
</evidence>
<evidence type="ECO:0000313" key="3">
    <source>
        <dbReference type="Proteomes" id="UP000199088"/>
    </source>
</evidence>
<keyword evidence="2" id="KW-0418">Kinase</keyword>
<protein>
    <submittedName>
        <fullName evidence="2">Polyphosphate glucokinase</fullName>
    </submittedName>
</protein>
<dbReference type="Pfam" id="PF00480">
    <property type="entry name" value="ROK"/>
    <property type="match status" value="1"/>
</dbReference>
<evidence type="ECO:0000256" key="1">
    <source>
        <dbReference type="ARBA" id="ARBA00006479"/>
    </source>
</evidence>
<dbReference type="InterPro" id="IPR043129">
    <property type="entry name" value="ATPase_NBD"/>
</dbReference>
<proteinExistence type="inferred from homology"/>
<name>A0A1H0TQ79_9ACTN</name>
<dbReference type="NCBIfam" id="NF045942">
    <property type="entry name" value="PolPhglucPhase"/>
    <property type="match status" value="1"/>
</dbReference>
<dbReference type="AlphaFoldDB" id="A0A1H0TQ79"/>
<dbReference type="EMBL" id="FNIR01000016">
    <property type="protein sequence ID" value="SDP56164.1"/>
    <property type="molecule type" value="Genomic_DNA"/>
</dbReference>
<accession>A0A1H0TQ79</accession>
<dbReference type="InterPro" id="IPR000600">
    <property type="entry name" value="ROK"/>
</dbReference>
<organism evidence="2 3">
    <name type="scientific">Klenkia soli</name>
    <dbReference type="NCBI Taxonomy" id="1052260"/>
    <lineage>
        <taxon>Bacteria</taxon>
        <taxon>Bacillati</taxon>
        <taxon>Actinomycetota</taxon>
        <taxon>Actinomycetes</taxon>
        <taxon>Geodermatophilales</taxon>
        <taxon>Geodermatophilaceae</taxon>
        <taxon>Klenkia</taxon>
    </lineage>
</organism>
<dbReference type="STRING" id="1052260.SAMN05660199_04238"/>
<comment type="similarity">
    <text evidence="1">Belongs to the ROK (NagC/XylR) family.</text>
</comment>
<dbReference type="CDD" id="cd24058">
    <property type="entry name" value="ASKHA_NBD_ROK_PPGK"/>
    <property type="match status" value="1"/>
</dbReference>
<dbReference type="PANTHER" id="PTHR18964:SF146">
    <property type="entry name" value="POLYPHOSPHATE GLUCOKINASE"/>
    <property type="match status" value="1"/>
</dbReference>